<dbReference type="RefSeq" id="WP_229595140.1">
    <property type="nucleotide sequence ID" value="NZ_AP024485.1"/>
</dbReference>
<dbReference type="EMBL" id="AP024485">
    <property type="protein sequence ID" value="BCS87989.1"/>
    <property type="molecule type" value="Genomic_DNA"/>
</dbReference>
<proteinExistence type="predicted"/>
<protein>
    <recommendedName>
        <fullName evidence="4">Chemotaxis protein</fullName>
    </recommendedName>
</protein>
<evidence type="ECO:0000313" key="2">
    <source>
        <dbReference type="EMBL" id="BCS87989.1"/>
    </source>
</evidence>
<evidence type="ECO:0000256" key="1">
    <source>
        <dbReference type="SAM" id="Coils"/>
    </source>
</evidence>
<evidence type="ECO:0000313" key="3">
    <source>
        <dbReference type="Proteomes" id="UP001053296"/>
    </source>
</evidence>
<feature type="coiled-coil region" evidence="1">
    <location>
        <begin position="14"/>
        <end position="92"/>
    </location>
</feature>
<gene>
    <name evidence="2" type="ORF">PSDVSF_12310</name>
</gene>
<keyword evidence="3" id="KW-1185">Reference proteome</keyword>
<accession>A0ABN6ES75</accession>
<organism evidence="2 3">
    <name type="scientific">Pseudodesulfovibrio sediminis</name>
    <dbReference type="NCBI Taxonomy" id="2810563"/>
    <lineage>
        <taxon>Bacteria</taxon>
        <taxon>Pseudomonadati</taxon>
        <taxon>Thermodesulfobacteriota</taxon>
        <taxon>Desulfovibrionia</taxon>
        <taxon>Desulfovibrionales</taxon>
        <taxon>Desulfovibrionaceae</taxon>
    </lineage>
</organism>
<keyword evidence="1" id="KW-0175">Coiled coil</keyword>
<evidence type="ECO:0008006" key="4">
    <source>
        <dbReference type="Google" id="ProtNLM"/>
    </source>
</evidence>
<name>A0ABN6ES75_9BACT</name>
<sequence length="130" mass="14099">MSNNDTDKIVSDLIEQAEKIYQFCDDNENSLQEQEVEDLRNEAGSLRRKARRIEALGVFELFTEIRSLVPSVKKATSRLNEVSKNLETVKEIMTAAAAAINLAAAISIGDAGGVVSSLQQAGKAIETLSS</sequence>
<dbReference type="Proteomes" id="UP001053296">
    <property type="component" value="Chromosome"/>
</dbReference>
<reference evidence="2" key="1">
    <citation type="journal article" date="2022" name="Arch. Microbiol.">
        <title>Pseudodesulfovibrio sediminis sp. nov., a mesophilic and neutrophilic sulfate-reducing bacterium isolated from sediment of a brackish lake.</title>
        <authorList>
            <person name="Takahashi A."/>
            <person name="Kojima H."/>
            <person name="Watanabe M."/>
            <person name="Fukui M."/>
        </authorList>
    </citation>
    <scope>NUCLEOTIDE SEQUENCE</scope>
    <source>
        <strain evidence="2">SF6</strain>
    </source>
</reference>